<dbReference type="Pfam" id="PF01817">
    <property type="entry name" value="CM_2"/>
    <property type="match status" value="1"/>
</dbReference>
<evidence type="ECO:0000313" key="4">
    <source>
        <dbReference type="Proteomes" id="UP001168338"/>
    </source>
</evidence>
<dbReference type="Proteomes" id="UP001168338">
    <property type="component" value="Unassembled WGS sequence"/>
</dbReference>
<dbReference type="PANTHER" id="PTHR38041">
    <property type="entry name" value="CHORISMATE MUTASE"/>
    <property type="match status" value="1"/>
</dbReference>
<protein>
    <submittedName>
        <fullName evidence="3">Chorismate mutase</fullName>
    </submittedName>
</protein>
<name>A0ABT8M9Z2_9EURY</name>
<proteinExistence type="predicted"/>
<keyword evidence="1" id="KW-0413">Isomerase</keyword>
<dbReference type="InterPro" id="IPR036263">
    <property type="entry name" value="Chorismate_II_sf"/>
</dbReference>
<dbReference type="InterPro" id="IPR036979">
    <property type="entry name" value="CM_dom_sf"/>
</dbReference>
<dbReference type="RefSeq" id="WP_301663873.1">
    <property type="nucleotide sequence ID" value="NZ_VCYH01000004.1"/>
</dbReference>
<evidence type="ECO:0000259" key="2">
    <source>
        <dbReference type="PROSITE" id="PS51168"/>
    </source>
</evidence>
<dbReference type="Gene3D" id="1.20.59.10">
    <property type="entry name" value="Chorismate mutase"/>
    <property type="match status" value="1"/>
</dbReference>
<dbReference type="SUPFAM" id="SSF48600">
    <property type="entry name" value="Chorismate mutase II"/>
    <property type="match status" value="1"/>
</dbReference>
<dbReference type="PROSITE" id="PS51168">
    <property type="entry name" value="CHORISMATE_MUT_2"/>
    <property type="match status" value="1"/>
</dbReference>
<organism evidence="3 4">
    <name type="scientific">Methanoculleus frigidifontis</name>
    <dbReference type="NCBI Taxonomy" id="2584085"/>
    <lineage>
        <taxon>Archaea</taxon>
        <taxon>Methanobacteriati</taxon>
        <taxon>Methanobacteriota</taxon>
        <taxon>Stenosarchaea group</taxon>
        <taxon>Methanomicrobia</taxon>
        <taxon>Methanomicrobiales</taxon>
        <taxon>Methanomicrobiaceae</taxon>
        <taxon>Methanoculleus</taxon>
    </lineage>
</organism>
<sequence>MSLETVREEIRQIDEAIIGLIARRQGIAGTMARLKHEAKLPIHDEEQRARVLDRVFNDAVEMRIDPVAVKKIFTILIDMSEEKQHECSGEGNLP</sequence>
<feature type="domain" description="Chorismate mutase" evidence="2">
    <location>
        <begin position="1"/>
        <end position="88"/>
    </location>
</feature>
<evidence type="ECO:0000313" key="3">
    <source>
        <dbReference type="EMBL" id="MDN7024758.1"/>
    </source>
</evidence>
<dbReference type="EMBL" id="VCYH01000004">
    <property type="protein sequence ID" value="MDN7024758.1"/>
    <property type="molecule type" value="Genomic_DNA"/>
</dbReference>
<dbReference type="SMART" id="SM00830">
    <property type="entry name" value="CM_2"/>
    <property type="match status" value="1"/>
</dbReference>
<comment type="caution">
    <text evidence="3">The sequence shown here is derived from an EMBL/GenBank/DDBJ whole genome shotgun (WGS) entry which is preliminary data.</text>
</comment>
<dbReference type="PANTHER" id="PTHR38041:SF1">
    <property type="entry name" value="CHORISMATE MUTASE"/>
    <property type="match status" value="1"/>
</dbReference>
<keyword evidence="4" id="KW-1185">Reference proteome</keyword>
<dbReference type="InterPro" id="IPR002701">
    <property type="entry name" value="CM_II_prokaryot"/>
</dbReference>
<dbReference type="InterPro" id="IPR051331">
    <property type="entry name" value="Chorismate_mutase-related"/>
</dbReference>
<accession>A0ABT8M9Z2</accession>
<reference evidence="3" key="1">
    <citation type="submission" date="2019-05" db="EMBL/GenBank/DDBJ databases">
        <title>Methanoculleus sp. FWC-SCC1, a methanogenic archaeon isolated from deep marine cold seep.</title>
        <authorList>
            <person name="Chen Y.-W."/>
            <person name="Chen S.-C."/>
            <person name="Teng N.-H."/>
            <person name="Lai M.-C."/>
        </authorList>
    </citation>
    <scope>NUCLEOTIDE SEQUENCE</scope>
    <source>
        <strain evidence="3">FWC-SCC1</strain>
    </source>
</reference>
<gene>
    <name evidence="3" type="ORF">FGU65_07640</name>
</gene>
<evidence type="ECO:0000256" key="1">
    <source>
        <dbReference type="ARBA" id="ARBA00023235"/>
    </source>
</evidence>